<accession>A0A3P7IZP7</accession>
<dbReference type="OrthoDB" id="10265645at2759"/>
<evidence type="ECO:0000256" key="4">
    <source>
        <dbReference type="ARBA" id="ARBA00022755"/>
    </source>
</evidence>
<sequence>MGDFEEFSERYLRLVEHYKKQFPSIDIDTKAELAKFKGRSVLVEGANGALLDIDFGTYPYVTSSNATVGGACTGLGIPPTAITQVWDLTFCSAVYGVVKAYQTRVGTGPFPTELKNEDGDRLQSIGQEIGVTTGRRRRCGWLDLFLLRRSAQINGYTAVALTKLDILDTFKEIKVAVGYRLDGKPIHAPP</sequence>
<dbReference type="InterPro" id="IPR001114">
    <property type="entry name" value="Adenylosuccinate_synthetase"/>
</dbReference>
<proteinExistence type="inferred from homology"/>
<dbReference type="GO" id="GO:0046040">
    <property type="term" value="P:IMP metabolic process"/>
    <property type="evidence" value="ECO:0007669"/>
    <property type="project" value="TreeGrafter"/>
</dbReference>
<evidence type="ECO:0000256" key="5">
    <source>
        <dbReference type="ARBA" id="ARBA00022842"/>
    </source>
</evidence>
<dbReference type="PANTHER" id="PTHR11846">
    <property type="entry name" value="ADENYLOSUCCINATE SYNTHETASE"/>
    <property type="match status" value="1"/>
</dbReference>
<reference evidence="7 8" key="1">
    <citation type="submission" date="2018-11" db="EMBL/GenBank/DDBJ databases">
        <authorList>
            <consortium name="Pathogen Informatics"/>
        </authorList>
    </citation>
    <scope>NUCLEOTIDE SEQUENCE [LARGE SCALE GENOMIC DNA]</scope>
</reference>
<evidence type="ECO:0000313" key="8">
    <source>
        <dbReference type="Proteomes" id="UP000270094"/>
    </source>
</evidence>
<dbReference type="InterPro" id="IPR042109">
    <property type="entry name" value="Adenylosuccinate_synth_dom1"/>
</dbReference>
<evidence type="ECO:0000313" key="7">
    <source>
        <dbReference type="EMBL" id="VDM72729.1"/>
    </source>
</evidence>
<dbReference type="PANTHER" id="PTHR11846:SF0">
    <property type="entry name" value="ADENYLOSUCCINATE SYNTHETASE"/>
    <property type="match status" value="1"/>
</dbReference>
<dbReference type="EMBL" id="UYYB01026943">
    <property type="protein sequence ID" value="VDM72729.1"/>
    <property type="molecule type" value="Genomic_DNA"/>
</dbReference>
<keyword evidence="5" id="KW-0460">Magnesium</keyword>
<dbReference type="HAMAP" id="MF_00011">
    <property type="entry name" value="Adenylosucc_synth"/>
    <property type="match status" value="1"/>
</dbReference>
<evidence type="ECO:0000256" key="1">
    <source>
        <dbReference type="ARBA" id="ARBA00022598"/>
    </source>
</evidence>
<keyword evidence="1" id="KW-0436">Ligase</keyword>
<keyword evidence="4" id="KW-0658">Purine biosynthesis</keyword>
<dbReference type="Pfam" id="PF00709">
    <property type="entry name" value="Adenylsucc_synt"/>
    <property type="match status" value="1"/>
</dbReference>
<evidence type="ECO:0008006" key="9">
    <source>
        <dbReference type="Google" id="ProtNLM"/>
    </source>
</evidence>
<name>A0A3P7IZP7_STRVU</name>
<dbReference type="Proteomes" id="UP000270094">
    <property type="component" value="Unassembled WGS sequence"/>
</dbReference>
<evidence type="ECO:0000256" key="3">
    <source>
        <dbReference type="ARBA" id="ARBA00022741"/>
    </source>
</evidence>
<protein>
    <recommendedName>
        <fullName evidence="9">AdSS</fullName>
    </recommendedName>
</protein>
<keyword evidence="8" id="KW-1185">Reference proteome</keyword>
<feature type="non-terminal residue" evidence="7">
    <location>
        <position position="190"/>
    </location>
</feature>
<keyword evidence="2" id="KW-0479">Metal-binding</keyword>
<dbReference type="AlphaFoldDB" id="A0A3P7IZP7"/>
<dbReference type="GO" id="GO:0005525">
    <property type="term" value="F:GTP binding"/>
    <property type="evidence" value="ECO:0007669"/>
    <property type="project" value="UniProtKB-KW"/>
</dbReference>
<dbReference type="InterPro" id="IPR042111">
    <property type="entry name" value="Adenylosuccinate_synth_dom3"/>
</dbReference>
<dbReference type="SMART" id="SM00788">
    <property type="entry name" value="Adenylsucc_synt"/>
    <property type="match status" value="1"/>
</dbReference>
<keyword evidence="6" id="KW-0342">GTP-binding</keyword>
<dbReference type="GO" id="GO:0046872">
    <property type="term" value="F:metal ion binding"/>
    <property type="evidence" value="ECO:0007669"/>
    <property type="project" value="UniProtKB-KW"/>
</dbReference>
<keyword evidence="3" id="KW-0547">Nucleotide-binding</keyword>
<dbReference type="GO" id="GO:0004019">
    <property type="term" value="F:adenylosuccinate synthase activity"/>
    <property type="evidence" value="ECO:0007669"/>
    <property type="project" value="InterPro"/>
</dbReference>
<evidence type="ECO:0000256" key="2">
    <source>
        <dbReference type="ARBA" id="ARBA00022723"/>
    </source>
</evidence>
<dbReference type="GO" id="GO:0005737">
    <property type="term" value="C:cytoplasm"/>
    <property type="evidence" value="ECO:0007669"/>
    <property type="project" value="TreeGrafter"/>
</dbReference>
<dbReference type="SUPFAM" id="SSF52540">
    <property type="entry name" value="P-loop containing nucleoside triphosphate hydrolases"/>
    <property type="match status" value="1"/>
</dbReference>
<dbReference type="InterPro" id="IPR027417">
    <property type="entry name" value="P-loop_NTPase"/>
</dbReference>
<gene>
    <name evidence="7" type="ORF">SVUK_LOCUS7727</name>
</gene>
<dbReference type="GO" id="GO:0044208">
    <property type="term" value="P:'de novo' AMP biosynthetic process"/>
    <property type="evidence" value="ECO:0007669"/>
    <property type="project" value="TreeGrafter"/>
</dbReference>
<evidence type="ECO:0000256" key="6">
    <source>
        <dbReference type="ARBA" id="ARBA00023134"/>
    </source>
</evidence>
<dbReference type="Gene3D" id="3.90.170.10">
    <property type="entry name" value="Adenylosuccinate Synthetase, subunit A, domain 3"/>
    <property type="match status" value="1"/>
</dbReference>
<organism evidence="7 8">
    <name type="scientific">Strongylus vulgaris</name>
    <name type="common">Blood worm</name>
    <dbReference type="NCBI Taxonomy" id="40348"/>
    <lineage>
        <taxon>Eukaryota</taxon>
        <taxon>Metazoa</taxon>
        <taxon>Ecdysozoa</taxon>
        <taxon>Nematoda</taxon>
        <taxon>Chromadorea</taxon>
        <taxon>Rhabditida</taxon>
        <taxon>Rhabditina</taxon>
        <taxon>Rhabditomorpha</taxon>
        <taxon>Strongyloidea</taxon>
        <taxon>Strongylidae</taxon>
        <taxon>Strongylus</taxon>
    </lineage>
</organism>
<dbReference type="Gene3D" id="3.40.440.10">
    <property type="entry name" value="Adenylosuccinate Synthetase, subunit A, domain 1"/>
    <property type="match status" value="1"/>
</dbReference>